<organism evidence="2 3">
    <name type="scientific">Clostridium perfringens (strain SM101 / Type A)</name>
    <dbReference type="NCBI Taxonomy" id="289380"/>
    <lineage>
        <taxon>Bacteria</taxon>
        <taxon>Bacillati</taxon>
        <taxon>Bacillota</taxon>
        <taxon>Clostridia</taxon>
        <taxon>Eubacteriales</taxon>
        <taxon>Clostridiaceae</taxon>
        <taxon>Clostridium</taxon>
    </lineage>
</organism>
<evidence type="ECO:0000313" key="3">
    <source>
        <dbReference type="Proteomes" id="UP000001824"/>
    </source>
</evidence>
<dbReference type="InterPro" id="IPR003959">
    <property type="entry name" value="ATPase_AAA_core"/>
</dbReference>
<sequence>MFEYIKLRNFKSFGDVTFDLRDKNGKAKKLILIYGENGIGKSNLASAFYMLSETLRTMDVREILENILENKPDTLSNEHFLSFFKNNFKDIETLIKENKMVTSEGNLYMEFGFSLNGKSGKYILEMSNEEIVYEYLEYILLKNRGICFEITKDKKFMSEKVFNNRELIDDLQILLNKFWGKHSFLAIIEHDISDKSQEYYKSKISKNFMNVMSFLHNISCDVKIGNKQERGVLGLPDNYLRDYDKGNIDLKDEEKLNKTEKMINLFLTTIYRDIELAYYNREYRDNNIQYNLFVRKRIYGELRDIDFELESTGTQSVLQLLPYMLITVEGSTSIIDEFDTGIHDLLVKNIITSLYDYIEGQLIMTTHNTLLMESGIPKESIYVINEIDNSNKEIKCILKYDNKIHVNTNIRNQYIHGKYNAIPENVKIDFGELIRII</sequence>
<evidence type="ECO:0000259" key="1">
    <source>
        <dbReference type="Pfam" id="PF13304"/>
    </source>
</evidence>
<reference evidence="2 3" key="1">
    <citation type="journal article" date="2006" name="Genome Res.">
        <title>Skewed genomic variability in strains of the toxigenic bacterial pathogen, Clostridium perfringens.</title>
        <authorList>
            <person name="Myers G.S."/>
            <person name="Rasko D.A."/>
            <person name="Cheung J.K."/>
            <person name="Ravel J."/>
            <person name="Seshadri R."/>
            <person name="Deboy R.T."/>
            <person name="Ren Q."/>
            <person name="Varga J."/>
            <person name="Awad M.M."/>
            <person name="Brinkac L.M."/>
            <person name="Daugherty S.C."/>
            <person name="Haft D.H."/>
            <person name="Dodson R.J."/>
            <person name="Madupu R."/>
            <person name="Nelson W.C."/>
            <person name="Rosovitz M.J."/>
            <person name="Sullivan S.A."/>
            <person name="Khouri H."/>
            <person name="Dimitrov G.I."/>
            <person name="Watkins K.L."/>
            <person name="Mulligan S."/>
            <person name="Benton J."/>
            <person name="Radune D."/>
            <person name="Fisher D.J."/>
            <person name="Atkins H.S."/>
            <person name="Hiscox T."/>
            <person name="Jost B.H."/>
            <person name="Billington S.J."/>
            <person name="Songer J.G."/>
            <person name="McClane B.A."/>
            <person name="Titball R.W."/>
            <person name="Rood J.I."/>
            <person name="Melville S.B."/>
            <person name="Paulsen I.T."/>
        </authorList>
    </citation>
    <scope>NUCLEOTIDE SEQUENCE [LARGE SCALE GENOMIC DNA]</scope>
    <source>
        <strain evidence="3">SM101 / Type A</strain>
    </source>
</reference>
<proteinExistence type="predicted"/>
<name>Q0SUZ1_CLOPS</name>
<dbReference type="AlphaFoldDB" id="Q0SUZ1"/>
<dbReference type="SUPFAM" id="SSF52540">
    <property type="entry name" value="P-loop containing nucleoside triphosphate hydrolases"/>
    <property type="match status" value="1"/>
</dbReference>
<feature type="domain" description="ATPase AAA-type core" evidence="1">
    <location>
        <begin position="31"/>
        <end position="373"/>
    </location>
</feature>
<dbReference type="InterPro" id="IPR027417">
    <property type="entry name" value="P-loop_NTPase"/>
</dbReference>
<dbReference type="EMBL" id="CP000312">
    <property type="protein sequence ID" value="ABG86454.1"/>
    <property type="molecule type" value="Genomic_DNA"/>
</dbReference>
<dbReference type="PANTHER" id="PTHR40396">
    <property type="entry name" value="ATPASE-LIKE PROTEIN"/>
    <property type="match status" value="1"/>
</dbReference>
<dbReference type="Proteomes" id="UP000001824">
    <property type="component" value="Chromosome"/>
</dbReference>
<dbReference type="KEGG" id="cpr:CPR_0733"/>
<accession>Q0SUZ1</accession>
<dbReference type="RefSeq" id="WP_011591802.1">
    <property type="nucleotide sequence ID" value="NC_008262.1"/>
</dbReference>
<gene>
    <name evidence="2" type="ordered locus">CPR_0733</name>
</gene>
<evidence type="ECO:0000313" key="2">
    <source>
        <dbReference type="EMBL" id="ABG86454.1"/>
    </source>
</evidence>
<protein>
    <recommendedName>
        <fullName evidence="1">ATPase AAA-type core domain-containing protein</fullName>
    </recommendedName>
</protein>
<dbReference type="Gene3D" id="3.40.50.300">
    <property type="entry name" value="P-loop containing nucleotide triphosphate hydrolases"/>
    <property type="match status" value="1"/>
</dbReference>
<dbReference type="GO" id="GO:0005524">
    <property type="term" value="F:ATP binding"/>
    <property type="evidence" value="ECO:0007669"/>
    <property type="project" value="InterPro"/>
</dbReference>
<dbReference type="PANTHER" id="PTHR40396:SF1">
    <property type="entry name" value="ATPASE AAA-TYPE CORE DOMAIN-CONTAINING PROTEIN"/>
    <property type="match status" value="1"/>
</dbReference>
<dbReference type="Pfam" id="PF13304">
    <property type="entry name" value="AAA_21"/>
    <property type="match status" value="1"/>
</dbReference>
<dbReference type="BioCyc" id="CPER289380:GI76-753-MONOMER"/>
<dbReference type="GO" id="GO:0016887">
    <property type="term" value="F:ATP hydrolysis activity"/>
    <property type="evidence" value="ECO:0007669"/>
    <property type="project" value="InterPro"/>
</dbReference>